<evidence type="ECO:0000256" key="1">
    <source>
        <dbReference type="SAM" id="Phobius"/>
    </source>
</evidence>
<dbReference type="Proteomes" id="UP000256964">
    <property type="component" value="Unassembled WGS sequence"/>
</dbReference>
<keyword evidence="1" id="KW-0472">Membrane</keyword>
<organism evidence="2 3">
    <name type="scientific">Lentinus brumalis</name>
    <dbReference type="NCBI Taxonomy" id="2498619"/>
    <lineage>
        <taxon>Eukaryota</taxon>
        <taxon>Fungi</taxon>
        <taxon>Dikarya</taxon>
        <taxon>Basidiomycota</taxon>
        <taxon>Agaricomycotina</taxon>
        <taxon>Agaricomycetes</taxon>
        <taxon>Polyporales</taxon>
        <taxon>Polyporaceae</taxon>
        <taxon>Lentinus</taxon>
    </lineage>
</organism>
<dbReference type="OrthoDB" id="2796825at2759"/>
<accession>A0A371CKC0</accession>
<feature type="transmembrane region" description="Helical" evidence="1">
    <location>
        <begin position="134"/>
        <end position="156"/>
    </location>
</feature>
<dbReference type="AlphaFoldDB" id="A0A371CKC0"/>
<name>A0A371CKC0_9APHY</name>
<feature type="transmembrane region" description="Helical" evidence="1">
    <location>
        <begin position="162"/>
        <end position="195"/>
    </location>
</feature>
<reference evidence="2 3" key="1">
    <citation type="journal article" date="2018" name="Biotechnol. Biofuels">
        <title>Integrative visual omics of the white-rot fungus Polyporus brumalis exposes the biotechnological potential of its oxidative enzymes for delignifying raw plant biomass.</title>
        <authorList>
            <person name="Miyauchi S."/>
            <person name="Rancon A."/>
            <person name="Drula E."/>
            <person name="Hage H."/>
            <person name="Chaduli D."/>
            <person name="Favel A."/>
            <person name="Grisel S."/>
            <person name="Henrissat B."/>
            <person name="Herpoel-Gimbert I."/>
            <person name="Ruiz-Duenas F.J."/>
            <person name="Chevret D."/>
            <person name="Hainaut M."/>
            <person name="Lin J."/>
            <person name="Wang M."/>
            <person name="Pangilinan J."/>
            <person name="Lipzen A."/>
            <person name="Lesage-Meessen L."/>
            <person name="Navarro D."/>
            <person name="Riley R."/>
            <person name="Grigoriev I.V."/>
            <person name="Zhou S."/>
            <person name="Raouche S."/>
            <person name="Rosso M.N."/>
        </authorList>
    </citation>
    <scope>NUCLEOTIDE SEQUENCE [LARGE SCALE GENOMIC DNA]</scope>
    <source>
        <strain evidence="2 3">BRFM 1820</strain>
    </source>
</reference>
<protein>
    <submittedName>
        <fullName evidence="2">Uncharacterized protein</fullName>
    </submittedName>
</protein>
<feature type="transmembrane region" description="Helical" evidence="1">
    <location>
        <begin position="216"/>
        <end position="239"/>
    </location>
</feature>
<evidence type="ECO:0000313" key="2">
    <source>
        <dbReference type="EMBL" id="RDX40719.1"/>
    </source>
</evidence>
<gene>
    <name evidence="2" type="ORF">OH76DRAFT_1412761</name>
</gene>
<feature type="transmembrane region" description="Helical" evidence="1">
    <location>
        <begin position="20"/>
        <end position="40"/>
    </location>
</feature>
<proteinExistence type="predicted"/>
<keyword evidence="1" id="KW-0812">Transmembrane</keyword>
<keyword evidence="3" id="KW-1185">Reference proteome</keyword>
<dbReference type="EMBL" id="KZ857540">
    <property type="protein sequence ID" value="RDX40719.1"/>
    <property type="molecule type" value="Genomic_DNA"/>
</dbReference>
<evidence type="ECO:0000313" key="3">
    <source>
        <dbReference type="Proteomes" id="UP000256964"/>
    </source>
</evidence>
<keyword evidence="1" id="KW-1133">Transmembrane helix</keyword>
<sequence>MADANSIFQNSWYVGNNFNAILYGIELALYFTSVWLMLHGRERRDRGRSNRIFLVLSTGLLCMITIFLIVQAMFGQEMWILNEDYPGGTAQYFADHAAVWYETLGSASSVVLSLMSDAFLIYRTYIVWNDWRVVVFPSILYCCSAVLGIMTCYYSGKPNADFFLGLAANIALSYSSIVIGLNFTCTVLICVRILWVSSRLKQTLGREASRTYTGAAALIIESMLPYTLFGIAYVATLGVNHPTSILFLSLYVMFTCISPQMIILRVLLGRGWTKNGAMSTSLAFRSTLAHHGGVSEPTHGGSATAIHLQTISKAASSVADVSIPAKA</sequence>
<feature type="transmembrane region" description="Helical" evidence="1">
    <location>
        <begin position="52"/>
        <end position="74"/>
    </location>
</feature>
<feature type="transmembrane region" description="Helical" evidence="1">
    <location>
        <begin position="99"/>
        <end position="122"/>
    </location>
</feature>
<feature type="transmembrane region" description="Helical" evidence="1">
    <location>
        <begin position="245"/>
        <end position="268"/>
    </location>
</feature>